<dbReference type="InterPro" id="IPR000719">
    <property type="entry name" value="Prot_kinase_dom"/>
</dbReference>
<feature type="domain" description="Protein kinase" evidence="9">
    <location>
        <begin position="72"/>
        <end position="345"/>
    </location>
</feature>
<dbReference type="PANTHER" id="PTHR11042">
    <property type="entry name" value="EUKARYOTIC TRANSLATION INITIATION FACTOR 2-ALPHA KINASE EIF2-ALPHA KINASE -RELATED"/>
    <property type="match status" value="1"/>
</dbReference>
<dbReference type="Proteomes" id="UP000290189">
    <property type="component" value="Unassembled WGS sequence"/>
</dbReference>
<dbReference type="InterPro" id="IPR011009">
    <property type="entry name" value="Kinase-like_dom_sf"/>
</dbReference>
<keyword evidence="3" id="KW-0808">Transferase</keyword>
<dbReference type="GO" id="GO:0005524">
    <property type="term" value="F:ATP binding"/>
    <property type="evidence" value="ECO:0007669"/>
    <property type="project" value="UniProtKB-UniRule"/>
</dbReference>
<accession>A0A0G4IMZ8</accession>
<dbReference type="PANTHER" id="PTHR11042:SF160">
    <property type="entry name" value="EUKARYOTIC TRANSLATION INITIATION FACTOR 2-ALPHA KINASE 1"/>
    <property type="match status" value="1"/>
</dbReference>
<evidence type="ECO:0000259" key="9">
    <source>
        <dbReference type="PROSITE" id="PS50011"/>
    </source>
</evidence>
<keyword evidence="12" id="KW-1185">Reference proteome</keyword>
<evidence type="ECO:0000313" key="12">
    <source>
        <dbReference type="Proteomes" id="UP000039324"/>
    </source>
</evidence>
<evidence type="ECO:0000256" key="8">
    <source>
        <dbReference type="PROSITE-ProRule" id="PRU10141"/>
    </source>
</evidence>
<dbReference type="GO" id="GO:0005634">
    <property type="term" value="C:nucleus"/>
    <property type="evidence" value="ECO:0007669"/>
    <property type="project" value="TreeGrafter"/>
</dbReference>
<keyword evidence="4 8" id="KW-0547">Nucleotide-binding</keyword>
<protein>
    <recommendedName>
        <fullName evidence="1">non-specific serine/threonine protein kinase</fullName>
        <ecNumber evidence="1">2.7.11.1</ecNumber>
    </recommendedName>
</protein>
<dbReference type="GO" id="GO:0017148">
    <property type="term" value="P:negative regulation of translation"/>
    <property type="evidence" value="ECO:0007669"/>
    <property type="project" value="UniProtKB-KW"/>
</dbReference>
<evidence type="ECO:0000313" key="10">
    <source>
        <dbReference type="EMBL" id="CEO96633.1"/>
    </source>
</evidence>
<name>A0A0G4IMZ8_PLABS</name>
<dbReference type="EMBL" id="CDSF01000068">
    <property type="protein sequence ID" value="CEO96633.1"/>
    <property type="molecule type" value="Genomic_DNA"/>
</dbReference>
<dbReference type="SUPFAM" id="SSF56112">
    <property type="entry name" value="Protein kinase-like (PK-like)"/>
    <property type="match status" value="1"/>
</dbReference>
<evidence type="ECO:0000256" key="3">
    <source>
        <dbReference type="ARBA" id="ARBA00022679"/>
    </source>
</evidence>
<dbReference type="InterPro" id="IPR017441">
    <property type="entry name" value="Protein_kinase_ATP_BS"/>
</dbReference>
<dbReference type="PROSITE" id="PS00107">
    <property type="entry name" value="PROTEIN_KINASE_ATP"/>
    <property type="match status" value="1"/>
</dbReference>
<evidence type="ECO:0000313" key="13">
    <source>
        <dbReference type="Proteomes" id="UP000290189"/>
    </source>
</evidence>
<dbReference type="GO" id="GO:0005737">
    <property type="term" value="C:cytoplasm"/>
    <property type="evidence" value="ECO:0007669"/>
    <property type="project" value="TreeGrafter"/>
</dbReference>
<dbReference type="GO" id="GO:0004694">
    <property type="term" value="F:eukaryotic translation initiation factor 2alpha kinase activity"/>
    <property type="evidence" value="ECO:0007669"/>
    <property type="project" value="TreeGrafter"/>
</dbReference>
<keyword evidence="11" id="KW-0496">Mitochondrion</keyword>
<gene>
    <name evidence="10" type="ORF">PBRA_005242</name>
    <name evidence="11" type="ORF">PLBR_LOCUS1905</name>
</gene>
<dbReference type="Gene3D" id="3.30.200.20">
    <property type="entry name" value="Phosphorylase Kinase, domain 1"/>
    <property type="match status" value="1"/>
</dbReference>
<dbReference type="PROSITE" id="PS50011">
    <property type="entry name" value="PROTEIN_KINASE_DOM"/>
    <property type="match status" value="1"/>
</dbReference>
<dbReference type="OrthoDB" id="341578at2759"/>
<keyword evidence="7" id="KW-0652">Protein synthesis inhibitor</keyword>
<keyword evidence="6 8" id="KW-0067">ATP-binding</keyword>
<evidence type="ECO:0000256" key="6">
    <source>
        <dbReference type="ARBA" id="ARBA00022840"/>
    </source>
</evidence>
<dbReference type="AlphaFoldDB" id="A0A0G4IMZ8"/>
<keyword evidence="5" id="KW-0418">Kinase</keyword>
<evidence type="ECO:0000313" key="11">
    <source>
        <dbReference type="EMBL" id="SPQ94690.1"/>
    </source>
</evidence>
<keyword evidence="2" id="KW-0723">Serine/threonine-protein kinase</keyword>
<dbReference type="OMA" id="CHKANED"/>
<dbReference type="Gene3D" id="1.10.510.10">
    <property type="entry name" value="Transferase(Phosphotransferase) domain 1"/>
    <property type="match status" value="1"/>
</dbReference>
<organism evidence="10 12">
    <name type="scientific">Plasmodiophora brassicae</name>
    <name type="common">Clubroot disease agent</name>
    <dbReference type="NCBI Taxonomy" id="37360"/>
    <lineage>
        <taxon>Eukaryota</taxon>
        <taxon>Sar</taxon>
        <taxon>Rhizaria</taxon>
        <taxon>Endomyxa</taxon>
        <taxon>Phytomyxea</taxon>
        <taxon>Plasmodiophorida</taxon>
        <taxon>Plasmodiophoridae</taxon>
        <taxon>Plasmodiophora</taxon>
    </lineage>
</organism>
<dbReference type="SMART" id="SM00220">
    <property type="entry name" value="S_TKc"/>
    <property type="match status" value="1"/>
</dbReference>
<dbReference type="InterPro" id="IPR050339">
    <property type="entry name" value="CC_SR_Kinase"/>
</dbReference>
<proteinExistence type="predicted"/>
<dbReference type="EMBL" id="OVEO01000003">
    <property type="protein sequence ID" value="SPQ94690.1"/>
    <property type="molecule type" value="Genomic_DNA"/>
</dbReference>
<evidence type="ECO:0000256" key="5">
    <source>
        <dbReference type="ARBA" id="ARBA00022777"/>
    </source>
</evidence>
<reference evidence="10 12" key="1">
    <citation type="submission" date="2015-02" db="EMBL/GenBank/DDBJ databases">
        <authorList>
            <person name="Chooi Y.-H."/>
        </authorList>
    </citation>
    <scope>NUCLEOTIDE SEQUENCE [LARGE SCALE GENOMIC DNA]</scope>
    <source>
        <strain evidence="10">E3</strain>
    </source>
</reference>
<feature type="binding site" evidence="8">
    <location>
        <position position="101"/>
    </location>
    <ligand>
        <name>ATP</name>
        <dbReference type="ChEBI" id="CHEBI:30616"/>
    </ligand>
</feature>
<geneLocation type="mitochondrion" evidence="11"/>
<evidence type="ECO:0000256" key="7">
    <source>
        <dbReference type="ARBA" id="ARBA00023193"/>
    </source>
</evidence>
<evidence type="ECO:0000256" key="1">
    <source>
        <dbReference type="ARBA" id="ARBA00012513"/>
    </source>
</evidence>
<dbReference type="Pfam" id="PF00069">
    <property type="entry name" value="Pkinase"/>
    <property type="match status" value="1"/>
</dbReference>
<dbReference type="Proteomes" id="UP000039324">
    <property type="component" value="Unassembled WGS sequence"/>
</dbReference>
<dbReference type="STRING" id="37360.A0A0G4IMZ8"/>
<evidence type="ECO:0000256" key="2">
    <source>
        <dbReference type="ARBA" id="ARBA00022527"/>
    </source>
</evidence>
<evidence type="ECO:0000256" key="4">
    <source>
        <dbReference type="ARBA" id="ARBA00022741"/>
    </source>
</evidence>
<dbReference type="EC" id="2.7.11.1" evidence="1"/>
<reference evidence="11 13" key="2">
    <citation type="submission" date="2018-03" db="EMBL/GenBank/DDBJ databases">
        <authorList>
            <person name="Fogelqvist J."/>
        </authorList>
    </citation>
    <scope>NUCLEOTIDE SEQUENCE [LARGE SCALE GENOMIC DNA]</scope>
</reference>
<sequence>MLASGSRSALSRACLVGAGNRLPAIASGAAVATPVPSGPGASVRESVRPSVPVHKAATPTRCDTAPGAFGHFTFVQYLGVGANGVVYEVTNRLDLQQYAIKCIPFSWSSESARVLREVQTMARVPPHENLVRYFSCWVEKLTLALFEFMSSARGRLDGGLSVSSSLSRGLAAASHVLFIQMECCQETLRTWMTSRGSFINPAQALDIFRQMVRGVQHLHTNGVVHNDVKPDNAFIDTSGVVKIGDFGDCGASSSHVLGTASYSPPENNASMQGDVFSLGLCLMELFSSFSTGMERALAFNDVRSGALSMPWTSEFPDVATMVRAMTAAKPESRPSLSDLLEWPLVRVVSPIIGRLQEALNAKDEMIQRLQLKLASVS</sequence>